<dbReference type="EMBL" id="JAIQCJ010002108">
    <property type="protein sequence ID" value="KAJ8782507.1"/>
    <property type="molecule type" value="Genomic_DNA"/>
</dbReference>
<evidence type="ECO:0000256" key="1">
    <source>
        <dbReference type="SAM" id="MobiDB-lite"/>
    </source>
</evidence>
<comment type="caution">
    <text evidence="2">The sequence shown here is derived from an EMBL/GenBank/DDBJ whole genome shotgun (WGS) entry which is preliminary data.</text>
</comment>
<evidence type="ECO:0000313" key="2">
    <source>
        <dbReference type="EMBL" id="KAJ8782507.1"/>
    </source>
</evidence>
<sequence length="319" mass="32281">MGSFAQKWSGTSSAPLCAHTRPPGASVRCRVVDGEGGLGGSLTIAVSSVTTKTFKEVEAEGRVRCTPACGSLTPGGPPARAALRGRGGKSGSQAPPSRRALGSRHKARGLVGPGALSSSPNTSPPLAPVGLRPCTAAKAGGMPGTPMAGSRGVQTQGRASPQHPALSGRSGSTWGFGEPAPPPLQVEGGSHKAPHPTLLPPYTAQAASGPGAPGLPTPGSTAGQNKACSRNPGHTPRLGVGEARAQRGLARGSEGQLAERVCRRGQPTSHLPTGHPLLWDRSLNPFSLSSVCVHPAVLLRRYCPGLPLPGPEEDKGSWC</sequence>
<feature type="compositionally biased region" description="Polar residues" evidence="1">
    <location>
        <begin position="1"/>
        <end position="14"/>
    </location>
</feature>
<evidence type="ECO:0000313" key="3">
    <source>
        <dbReference type="Proteomes" id="UP001159641"/>
    </source>
</evidence>
<reference evidence="2 3" key="1">
    <citation type="submission" date="2022-11" db="EMBL/GenBank/DDBJ databases">
        <title>Whole genome sequence of Eschrichtius robustus ER-17-0199.</title>
        <authorList>
            <person name="Bruniche-Olsen A."/>
            <person name="Black A.N."/>
            <person name="Fields C.J."/>
            <person name="Walden K."/>
            <person name="Dewoody J.A."/>
        </authorList>
    </citation>
    <scope>NUCLEOTIDE SEQUENCE [LARGE SCALE GENOMIC DNA]</scope>
    <source>
        <strain evidence="2">ER-17-0199</strain>
        <tissue evidence="2">Blubber</tissue>
    </source>
</reference>
<evidence type="ECO:0008006" key="4">
    <source>
        <dbReference type="Google" id="ProtNLM"/>
    </source>
</evidence>
<accession>A0AB34GPP2</accession>
<proteinExistence type="predicted"/>
<keyword evidence="3" id="KW-1185">Reference proteome</keyword>
<feature type="compositionally biased region" description="Polar residues" evidence="1">
    <location>
        <begin position="218"/>
        <end position="228"/>
    </location>
</feature>
<dbReference type="AlphaFoldDB" id="A0AB34GPP2"/>
<protein>
    <recommendedName>
        <fullName evidence="4">Collagen alpha-1(I) chain-like</fullName>
    </recommendedName>
</protein>
<feature type="region of interest" description="Disordered" evidence="1">
    <location>
        <begin position="1"/>
        <end position="23"/>
    </location>
</feature>
<dbReference type="Proteomes" id="UP001159641">
    <property type="component" value="Unassembled WGS sequence"/>
</dbReference>
<feature type="region of interest" description="Disordered" evidence="1">
    <location>
        <begin position="68"/>
        <end position="239"/>
    </location>
</feature>
<organism evidence="2 3">
    <name type="scientific">Eschrichtius robustus</name>
    <name type="common">California gray whale</name>
    <name type="synonym">Eschrichtius gibbosus</name>
    <dbReference type="NCBI Taxonomy" id="9764"/>
    <lineage>
        <taxon>Eukaryota</taxon>
        <taxon>Metazoa</taxon>
        <taxon>Chordata</taxon>
        <taxon>Craniata</taxon>
        <taxon>Vertebrata</taxon>
        <taxon>Euteleostomi</taxon>
        <taxon>Mammalia</taxon>
        <taxon>Eutheria</taxon>
        <taxon>Laurasiatheria</taxon>
        <taxon>Artiodactyla</taxon>
        <taxon>Whippomorpha</taxon>
        <taxon>Cetacea</taxon>
        <taxon>Mysticeti</taxon>
        <taxon>Eschrichtiidae</taxon>
        <taxon>Eschrichtius</taxon>
    </lineage>
</organism>
<gene>
    <name evidence="2" type="ORF">J1605_010031</name>
</gene>
<name>A0AB34GPP2_ESCRO</name>